<dbReference type="InterPro" id="IPR046109">
    <property type="entry name" value="DUF6046"/>
</dbReference>
<evidence type="ECO:0000313" key="3">
    <source>
        <dbReference type="Proteomes" id="UP000267159"/>
    </source>
</evidence>
<dbReference type="Proteomes" id="UP000267159">
    <property type="component" value="Unassembled WGS sequence"/>
</dbReference>
<reference evidence="2 3" key="1">
    <citation type="submission" date="2018-09" db="EMBL/GenBank/DDBJ databases">
        <title>Murine metabolic-syndrome-specific gut microbial biobank.</title>
        <authorList>
            <person name="Liu C."/>
        </authorList>
    </citation>
    <scope>NUCLEOTIDE SEQUENCE [LARGE SCALE GENOMIC DNA]</scope>
    <source>
        <strain evidence="2 3">0.1X-D8-26</strain>
    </source>
</reference>
<protein>
    <recommendedName>
        <fullName evidence="1">DUF6046 domain-containing protein</fullName>
    </recommendedName>
</protein>
<organism evidence="2 3">
    <name type="scientific">Bacteroides acidifaciens</name>
    <dbReference type="NCBI Taxonomy" id="85831"/>
    <lineage>
        <taxon>Bacteria</taxon>
        <taxon>Pseudomonadati</taxon>
        <taxon>Bacteroidota</taxon>
        <taxon>Bacteroidia</taxon>
        <taxon>Bacteroidales</taxon>
        <taxon>Bacteroidaceae</taxon>
        <taxon>Bacteroides</taxon>
    </lineage>
</organism>
<name>A0A3L8ACZ8_9BACE</name>
<evidence type="ECO:0000259" key="1">
    <source>
        <dbReference type="Pfam" id="PF19512"/>
    </source>
</evidence>
<accession>A0A3L8ACZ8</accession>
<evidence type="ECO:0000313" key="2">
    <source>
        <dbReference type="EMBL" id="RLT80892.1"/>
    </source>
</evidence>
<dbReference type="Pfam" id="PF19512">
    <property type="entry name" value="DUF6046"/>
    <property type="match status" value="1"/>
</dbReference>
<dbReference type="RefSeq" id="WP_121765544.1">
    <property type="nucleotide sequence ID" value="NZ_RAZM01000012.1"/>
</dbReference>
<gene>
    <name evidence="2" type="ORF">D7Y07_05770</name>
</gene>
<feature type="domain" description="DUF6046" evidence="1">
    <location>
        <begin position="84"/>
        <end position="203"/>
    </location>
</feature>
<dbReference type="EMBL" id="RAZM01000012">
    <property type="protein sequence ID" value="RLT80892.1"/>
    <property type="molecule type" value="Genomic_DNA"/>
</dbReference>
<sequence length="204" mass="22674">MKLPVSIDLAAINWANYMSKRLVRFGEGRQGEAPSWEGRGEAIKAQDRGVPITDRAWWEGRYVLCPLRLRAETESGTLEVELPDAVAAVSRENRIVSTGLVGRDGTVKEYINAGDWAVNLVVGVQAVRDGVIADEYPGDELRTLRQLLDTKTAIEVHSEFLAIFDITKIVIKSYAATQMTEANYQAVSISAVSDEDYEIYSNEY</sequence>
<dbReference type="AlphaFoldDB" id="A0A3L8ACZ8"/>
<proteinExistence type="predicted"/>
<comment type="caution">
    <text evidence="2">The sequence shown here is derived from an EMBL/GenBank/DDBJ whole genome shotgun (WGS) entry which is preliminary data.</text>
</comment>